<evidence type="ECO:0000256" key="1">
    <source>
        <dbReference type="SAM" id="Phobius"/>
    </source>
</evidence>
<keyword evidence="1" id="KW-0472">Membrane</keyword>
<sequence length="105" mass="11194">MDDDVQHRRRGGRGGQHLPAHRGRLLRLLRLGLALFFASRGAGRLSWPLVASTARLVVVAAGGWIALRWAGGTPESLYVVIAASLAVMGVTLAAAVSMADWRPRG</sequence>
<feature type="transmembrane region" description="Helical" evidence="1">
    <location>
        <begin position="77"/>
        <end position="99"/>
    </location>
</feature>
<evidence type="ECO:0000313" key="2">
    <source>
        <dbReference type="EMBL" id="QJW84533.1"/>
    </source>
</evidence>
<name>A0ABX6P583_9BURK</name>
<gene>
    <name evidence="2" type="ORF">HK414_15070</name>
</gene>
<dbReference type="Proteomes" id="UP000500826">
    <property type="component" value="Chromosome"/>
</dbReference>
<dbReference type="EMBL" id="CP053418">
    <property type="protein sequence ID" value="QJW84533.1"/>
    <property type="molecule type" value="Genomic_DNA"/>
</dbReference>
<keyword evidence="3" id="KW-1185">Reference proteome</keyword>
<protein>
    <submittedName>
        <fullName evidence="2">Uncharacterized protein</fullName>
    </submittedName>
</protein>
<reference evidence="2 3" key="1">
    <citation type="submission" date="2020-05" db="EMBL/GenBank/DDBJ databases">
        <title>Ramlibacter rhizophilus sp. nov., isolated from rhizosphere soil of national flower Mugunghwa from South Korea.</title>
        <authorList>
            <person name="Zheng-Fei Y."/>
            <person name="Huan T."/>
        </authorList>
    </citation>
    <scope>NUCLEOTIDE SEQUENCE [LARGE SCALE GENOMIC DNA]</scope>
    <source>
        <strain evidence="2 3">H242</strain>
    </source>
</reference>
<keyword evidence="1" id="KW-0812">Transmembrane</keyword>
<organism evidence="2 3">
    <name type="scientific">Ramlibacter terrae</name>
    <dbReference type="NCBI Taxonomy" id="2732511"/>
    <lineage>
        <taxon>Bacteria</taxon>
        <taxon>Pseudomonadati</taxon>
        <taxon>Pseudomonadota</taxon>
        <taxon>Betaproteobacteria</taxon>
        <taxon>Burkholderiales</taxon>
        <taxon>Comamonadaceae</taxon>
        <taxon>Ramlibacter</taxon>
    </lineage>
</organism>
<accession>A0ABX6P583</accession>
<feature type="transmembrane region" description="Helical" evidence="1">
    <location>
        <begin position="49"/>
        <end position="70"/>
    </location>
</feature>
<proteinExistence type="predicted"/>
<reference evidence="2 3" key="2">
    <citation type="submission" date="2020-05" db="EMBL/GenBank/DDBJ databases">
        <authorList>
            <person name="Khan S.A."/>
            <person name="Jeon C.O."/>
            <person name="Chun B.H."/>
        </authorList>
    </citation>
    <scope>NUCLEOTIDE SEQUENCE [LARGE SCALE GENOMIC DNA]</scope>
    <source>
        <strain evidence="2 3">H242</strain>
    </source>
</reference>
<evidence type="ECO:0000313" key="3">
    <source>
        <dbReference type="Proteomes" id="UP000500826"/>
    </source>
</evidence>
<keyword evidence="1" id="KW-1133">Transmembrane helix</keyword>